<keyword evidence="3" id="KW-1185">Reference proteome</keyword>
<proteinExistence type="predicted"/>
<protein>
    <submittedName>
        <fullName evidence="2">CZB domain-containing protein</fullName>
    </submittedName>
</protein>
<dbReference type="Proteomes" id="UP001596495">
    <property type="component" value="Unassembled WGS sequence"/>
</dbReference>
<evidence type="ECO:0000259" key="1">
    <source>
        <dbReference type="Pfam" id="PF13682"/>
    </source>
</evidence>
<feature type="domain" description="Chemoreceptor zinc-binding" evidence="1">
    <location>
        <begin position="53"/>
        <end position="121"/>
    </location>
</feature>
<dbReference type="Pfam" id="PF13682">
    <property type="entry name" value="CZB"/>
    <property type="match status" value="1"/>
</dbReference>
<gene>
    <name evidence="2" type="ORF">ACFQNJ_12680</name>
</gene>
<evidence type="ECO:0000313" key="3">
    <source>
        <dbReference type="Proteomes" id="UP001596495"/>
    </source>
</evidence>
<dbReference type="RefSeq" id="WP_382257931.1">
    <property type="nucleotide sequence ID" value="NZ_JBHTBX010000008.1"/>
</dbReference>
<comment type="caution">
    <text evidence="2">The sequence shown here is derived from an EMBL/GenBank/DDBJ whole genome shotgun (WGS) entry which is preliminary data.</text>
</comment>
<reference evidence="3" key="1">
    <citation type="journal article" date="2019" name="Int. J. Syst. Evol. Microbiol.">
        <title>The Global Catalogue of Microorganisms (GCM) 10K type strain sequencing project: providing services to taxonomists for standard genome sequencing and annotation.</title>
        <authorList>
            <consortium name="The Broad Institute Genomics Platform"/>
            <consortium name="The Broad Institute Genome Sequencing Center for Infectious Disease"/>
            <person name="Wu L."/>
            <person name="Ma J."/>
        </authorList>
    </citation>
    <scope>NUCLEOTIDE SEQUENCE [LARGE SCALE GENOMIC DNA]</scope>
    <source>
        <strain evidence="3">CCUG 54518</strain>
    </source>
</reference>
<dbReference type="InterPro" id="IPR025991">
    <property type="entry name" value="Chemoreceptor_zinc-bind_dom"/>
</dbReference>
<organism evidence="2 3">
    <name type="scientific">Hydrogenophaga bisanensis</name>
    <dbReference type="NCBI Taxonomy" id="439611"/>
    <lineage>
        <taxon>Bacteria</taxon>
        <taxon>Pseudomonadati</taxon>
        <taxon>Pseudomonadota</taxon>
        <taxon>Betaproteobacteria</taxon>
        <taxon>Burkholderiales</taxon>
        <taxon>Comamonadaceae</taxon>
        <taxon>Hydrogenophaga</taxon>
    </lineage>
</organism>
<dbReference type="EMBL" id="JBHTBX010000008">
    <property type="protein sequence ID" value="MFC7435360.1"/>
    <property type="molecule type" value="Genomic_DNA"/>
</dbReference>
<evidence type="ECO:0000313" key="2">
    <source>
        <dbReference type="EMBL" id="MFC7435360.1"/>
    </source>
</evidence>
<dbReference type="Gene3D" id="1.20.120.30">
    <property type="entry name" value="Aspartate receptor, ligand-binding domain"/>
    <property type="match status" value="1"/>
</dbReference>
<accession>A0ABW2RBC3</accession>
<sequence>MPLSRFVAWWRDLMMRPAVADETTAPSWPDSRPTSESPALAHELDVQTAIIEHLEWCLLFNDRLAGHSLLPGQPSSLPGSADSKLGQWIRRAGSEAVGRHPAFAALRDEHRRFHDLAEQALNLARQNRMDQASTLLNTDFERSRVRVIELLRQIQNG</sequence>
<name>A0ABW2RBC3_9BURK</name>